<proteinExistence type="inferred from homology"/>
<organism evidence="15 16">
    <name type="scientific">Alkalispirochaeta americana</name>
    <dbReference type="NCBI Taxonomy" id="159291"/>
    <lineage>
        <taxon>Bacteria</taxon>
        <taxon>Pseudomonadati</taxon>
        <taxon>Spirochaetota</taxon>
        <taxon>Spirochaetia</taxon>
        <taxon>Spirochaetales</taxon>
        <taxon>Spirochaetaceae</taxon>
        <taxon>Alkalispirochaeta</taxon>
    </lineage>
</organism>
<dbReference type="InterPro" id="IPR036397">
    <property type="entry name" value="RNaseH_sf"/>
</dbReference>
<evidence type="ECO:0000256" key="7">
    <source>
        <dbReference type="ARBA" id="ARBA00022801"/>
    </source>
</evidence>
<dbReference type="PRINTS" id="PR00696">
    <property type="entry name" value="RSOLVASERUVC"/>
</dbReference>
<feature type="active site" evidence="13">
    <location>
        <position position="68"/>
    </location>
</feature>
<dbReference type="PANTHER" id="PTHR30194">
    <property type="entry name" value="CROSSOVER JUNCTION ENDODEOXYRIBONUCLEASE RUVC"/>
    <property type="match status" value="1"/>
</dbReference>
<dbReference type="CDD" id="cd16962">
    <property type="entry name" value="RuvC"/>
    <property type="match status" value="1"/>
</dbReference>
<dbReference type="NCBIfam" id="TIGR00228">
    <property type="entry name" value="ruvC"/>
    <property type="match status" value="1"/>
</dbReference>
<gene>
    <name evidence="13" type="primary">ruvC</name>
    <name evidence="15" type="ORF">SAMN05920897_102196</name>
</gene>
<dbReference type="InterPro" id="IPR012337">
    <property type="entry name" value="RNaseH-like_sf"/>
</dbReference>
<evidence type="ECO:0000256" key="8">
    <source>
        <dbReference type="ARBA" id="ARBA00022842"/>
    </source>
</evidence>
<dbReference type="STRING" id="159291.SAMN05920897_102196"/>
<dbReference type="NCBIfam" id="NF000711">
    <property type="entry name" value="PRK00039.2-1"/>
    <property type="match status" value="1"/>
</dbReference>
<comment type="function">
    <text evidence="13">The RuvA-RuvB-RuvC complex processes Holliday junction (HJ) DNA during genetic recombination and DNA repair. Endonuclease that resolves HJ intermediates. Cleaves cruciform DNA by making single-stranded nicks across the HJ at symmetrical positions within the homologous arms, yielding a 5'-phosphate and a 3'-hydroxyl group; requires a central core of homology in the junction. The consensus cleavage sequence is 5'-(A/T)TT(C/G)-3'. Cleavage occurs on the 3'-side of the TT dinucleotide at the point of strand exchange. HJ branch migration catalyzed by RuvA-RuvB allows RuvC to scan DNA until it finds its consensus sequence, where it cleaves and resolves the cruciform DNA.</text>
</comment>
<comment type="catalytic activity">
    <reaction evidence="12 13">
        <text>Endonucleolytic cleavage at a junction such as a reciprocal single-stranded crossover between two homologous DNA duplexes (Holliday junction).</text>
        <dbReference type="EC" id="3.1.21.10"/>
    </reaction>
</comment>
<dbReference type="HAMAP" id="MF_00034">
    <property type="entry name" value="RuvC"/>
    <property type="match status" value="1"/>
</dbReference>
<dbReference type="GO" id="GO:0048476">
    <property type="term" value="C:Holliday junction resolvase complex"/>
    <property type="evidence" value="ECO:0007669"/>
    <property type="project" value="UniProtKB-UniRule"/>
</dbReference>
<evidence type="ECO:0000256" key="9">
    <source>
        <dbReference type="ARBA" id="ARBA00023125"/>
    </source>
</evidence>
<accession>A0A1N6P9E9</accession>
<dbReference type="GO" id="GO:0000287">
    <property type="term" value="F:magnesium ion binding"/>
    <property type="evidence" value="ECO:0007669"/>
    <property type="project" value="UniProtKB-UniRule"/>
</dbReference>
<keyword evidence="2 13" id="KW-0963">Cytoplasm</keyword>
<dbReference type="InterPro" id="IPR002176">
    <property type="entry name" value="X-over_junc_endoDNase_RuvC"/>
</dbReference>
<dbReference type="GO" id="GO:0008821">
    <property type="term" value="F:crossover junction DNA endonuclease activity"/>
    <property type="evidence" value="ECO:0007669"/>
    <property type="project" value="UniProtKB-UniRule"/>
</dbReference>
<feature type="binding site" evidence="13">
    <location>
        <position position="68"/>
    </location>
    <ligand>
        <name>Mg(2+)</name>
        <dbReference type="ChEBI" id="CHEBI:18420"/>
        <label>2</label>
    </ligand>
</feature>
<name>A0A1N6P9E9_9SPIO</name>
<evidence type="ECO:0000256" key="10">
    <source>
        <dbReference type="ARBA" id="ARBA00023172"/>
    </source>
</evidence>
<keyword evidence="16" id="KW-1185">Reference proteome</keyword>
<dbReference type="Gene3D" id="3.30.420.10">
    <property type="entry name" value="Ribonuclease H-like superfamily/Ribonuclease H"/>
    <property type="match status" value="1"/>
</dbReference>
<dbReference type="GO" id="GO:0005737">
    <property type="term" value="C:cytoplasm"/>
    <property type="evidence" value="ECO:0007669"/>
    <property type="project" value="UniProtKB-SubCell"/>
</dbReference>
<comment type="cofactor">
    <cofactor evidence="13">
        <name>Mg(2+)</name>
        <dbReference type="ChEBI" id="CHEBI:18420"/>
    </cofactor>
    <text evidence="13">Binds 2 Mg(2+) ion per subunit.</text>
</comment>
<evidence type="ECO:0000256" key="4">
    <source>
        <dbReference type="ARBA" id="ARBA00022723"/>
    </source>
</evidence>
<evidence type="ECO:0000256" key="3">
    <source>
        <dbReference type="ARBA" id="ARBA00022722"/>
    </source>
</evidence>
<sequence>MAVILGVDPGLASTGYGIIREAGGRLECLDFGVIKTSAHASSGERLETIYSVLSDLLRTHRPDYAGIEGLYFTKNVTSAIPVAQARGVVLLALAQFRLDAQEYTPQQIKQAVVGNGQADKEQVIQMVRVILGLKAPPRPDHAADALAAAVTRLHSCFGR</sequence>
<evidence type="ECO:0000256" key="11">
    <source>
        <dbReference type="ARBA" id="ARBA00023204"/>
    </source>
</evidence>
<feature type="active site" evidence="13">
    <location>
        <position position="8"/>
    </location>
</feature>
<keyword evidence="4 13" id="KW-0479">Metal-binding</keyword>
<evidence type="ECO:0000256" key="13">
    <source>
        <dbReference type="HAMAP-Rule" id="MF_00034"/>
    </source>
</evidence>
<keyword evidence="6 13" id="KW-0227">DNA damage</keyword>
<evidence type="ECO:0000256" key="6">
    <source>
        <dbReference type="ARBA" id="ARBA00022763"/>
    </source>
</evidence>
<evidence type="ECO:0000256" key="14">
    <source>
        <dbReference type="NCBIfam" id="TIGR00228"/>
    </source>
</evidence>
<comment type="subcellular location">
    <subcellularLocation>
        <location evidence="13">Cytoplasm</location>
    </subcellularLocation>
</comment>
<comment type="similarity">
    <text evidence="1 13">Belongs to the RuvC family.</text>
</comment>
<dbReference type="EMBL" id="FTMS01000002">
    <property type="protein sequence ID" value="SIQ01000.1"/>
    <property type="molecule type" value="Genomic_DNA"/>
</dbReference>
<keyword evidence="9 13" id="KW-0238">DNA-binding</keyword>
<keyword evidence="3 13" id="KW-0540">Nuclease</keyword>
<dbReference type="PANTHER" id="PTHR30194:SF3">
    <property type="entry name" value="CROSSOVER JUNCTION ENDODEOXYRIBONUCLEASE RUVC"/>
    <property type="match status" value="1"/>
</dbReference>
<dbReference type="Proteomes" id="UP000186400">
    <property type="component" value="Unassembled WGS sequence"/>
</dbReference>
<reference evidence="15 16" key="1">
    <citation type="submission" date="2017-01" db="EMBL/GenBank/DDBJ databases">
        <authorList>
            <person name="Mah S.A."/>
            <person name="Swanson W.J."/>
            <person name="Moy G.W."/>
            <person name="Vacquier V.D."/>
        </authorList>
    </citation>
    <scope>NUCLEOTIDE SEQUENCE [LARGE SCALE GENOMIC DNA]</scope>
    <source>
        <strain evidence="15 16">ASpG1</strain>
    </source>
</reference>
<feature type="binding site" evidence="13">
    <location>
        <position position="8"/>
    </location>
    <ligand>
        <name>Mg(2+)</name>
        <dbReference type="ChEBI" id="CHEBI:18420"/>
        <label>1</label>
    </ligand>
</feature>
<dbReference type="FunFam" id="3.30.420.10:FF:000002">
    <property type="entry name" value="Crossover junction endodeoxyribonuclease RuvC"/>
    <property type="match status" value="1"/>
</dbReference>
<keyword evidence="10 13" id="KW-0233">DNA recombination</keyword>
<keyword evidence="8 13" id="KW-0460">Magnesium</keyword>
<dbReference type="GO" id="GO:0006310">
    <property type="term" value="P:DNA recombination"/>
    <property type="evidence" value="ECO:0007669"/>
    <property type="project" value="UniProtKB-UniRule"/>
</dbReference>
<evidence type="ECO:0000256" key="5">
    <source>
        <dbReference type="ARBA" id="ARBA00022759"/>
    </source>
</evidence>
<dbReference type="SUPFAM" id="SSF53098">
    <property type="entry name" value="Ribonuclease H-like"/>
    <property type="match status" value="1"/>
</dbReference>
<dbReference type="OrthoDB" id="9805499at2"/>
<comment type="subunit">
    <text evidence="13">Homodimer which binds Holliday junction (HJ) DNA. The HJ becomes 2-fold symmetrical on binding to RuvC with unstacked arms; it has a different conformation from HJ DNA in complex with RuvA. In the full resolvosome a probable DNA-RuvA(4)-RuvB(12)-RuvC(2) complex forms which resolves the HJ.</text>
</comment>
<evidence type="ECO:0000313" key="15">
    <source>
        <dbReference type="EMBL" id="SIQ01000.1"/>
    </source>
</evidence>
<evidence type="ECO:0000256" key="12">
    <source>
        <dbReference type="ARBA" id="ARBA00029354"/>
    </source>
</evidence>
<dbReference type="GO" id="GO:0006281">
    <property type="term" value="P:DNA repair"/>
    <property type="evidence" value="ECO:0007669"/>
    <property type="project" value="UniProtKB-UniRule"/>
</dbReference>
<evidence type="ECO:0000313" key="16">
    <source>
        <dbReference type="Proteomes" id="UP000186400"/>
    </source>
</evidence>
<dbReference type="EC" id="3.1.21.10" evidence="13 14"/>
<keyword evidence="7 13" id="KW-0378">Hydrolase</keyword>
<dbReference type="AlphaFoldDB" id="A0A1N6P9E9"/>
<keyword evidence="11 13" id="KW-0234">DNA repair</keyword>
<dbReference type="RefSeq" id="WP_076487733.1">
    <property type="nucleotide sequence ID" value="NZ_FTMS01000002.1"/>
</dbReference>
<evidence type="ECO:0000256" key="1">
    <source>
        <dbReference type="ARBA" id="ARBA00009518"/>
    </source>
</evidence>
<keyword evidence="5 13" id="KW-0255">Endonuclease</keyword>
<feature type="active site" evidence="13">
    <location>
        <position position="141"/>
    </location>
</feature>
<evidence type="ECO:0000256" key="2">
    <source>
        <dbReference type="ARBA" id="ARBA00022490"/>
    </source>
</evidence>
<dbReference type="Pfam" id="PF02075">
    <property type="entry name" value="RuvC"/>
    <property type="match status" value="1"/>
</dbReference>
<protein>
    <recommendedName>
        <fullName evidence="13 14">Crossover junction endodeoxyribonuclease RuvC</fullName>
        <ecNumber evidence="13 14">3.1.21.10</ecNumber>
    </recommendedName>
    <alternativeName>
        <fullName evidence="13">Holliday junction nuclease RuvC</fullName>
    </alternativeName>
    <alternativeName>
        <fullName evidence="13">Holliday junction resolvase RuvC</fullName>
    </alternativeName>
</protein>
<feature type="binding site" evidence="13">
    <location>
        <position position="141"/>
    </location>
    <ligand>
        <name>Mg(2+)</name>
        <dbReference type="ChEBI" id="CHEBI:18420"/>
        <label>1</label>
    </ligand>
</feature>
<dbReference type="GO" id="GO:0003677">
    <property type="term" value="F:DNA binding"/>
    <property type="evidence" value="ECO:0007669"/>
    <property type="project" value="UniProtKB-KW"/>
</dbReference>